<feature type="coiled-coil region" evidence="1">
    <location>
        <begin position="2446"/>
        <end position="2477"/>
    </location>
</feature>
<feature type="compositionally biased region" description="Basic and acidic residues" evidence="2">
    <location>
        <begin position="2754"/>
        <end position="2763"/>
    </location>
</feature>
<dbReference type="PANTHER" id="PTHR24216:SF65">
    <property type="entry name" value="PAXILLIN-LIKE PROTEIN 1"/>
    <property type="match status" value="1"/>
</dbReference>
<evidence type="ECO:0000313" key="3">
    <source>
        <dbReference type="EMBL" id="KAI6652149.1"/>
    </source>
</evidence>
<dbReference type="GO" id="GO:0016787">
    <property type="term" value="F:hydrolase activity"/>
    <property type="evidence" value="ECO:0007669"/>
    <property type="project" value="UniProtKB-KW"/>
</dbReference>
<feature type="region of interest" description="Disordered" evidence="2">
    <location>
        <begin position="1033"/>
        <end position="1057"/>
    </location>
</feature>
<dbReference type="EMBL" id="JAKMXF010000300">
    <property type="protein sequence ID" value="KAI6652149.1"/>
    <property type="molecule type" value="Genomic_DNA"/>
</dbReference>
<feature type="region of interest" description="Disordered" evidence="2">
    <location>
        <begin position="766"/>
        <end position="795"/>
    </location>
</feature>
<gene>
    <name evidence="3" type="ORF">LOD99_4694</name>
</gene>
<evidence type="ECO:0000313" key="4">
    <source>
        <dbReference type="Proteomes" id="UP001165289"/>
    </source>
</evidence>
<name>A0AAV7JUI0_9METZ</name>
<feature type="region of interest" description="Disordered" evidence="2">
    <location>
        <begin position="2376"/>
        <end position="2398"/>
    </location>
</feature>
<feature type="compositionally biased region" description="Basic and acidic residues" evidence="2">
    <location>
        <begin position="2679"/>
        <end position="2695"/>
    </location>
</feature>
<feature type="compositionally biased region" description="Polar residues" evidence="2">
    <location>
        <begin position="810"/>
        <end position="840"/>
    </location>
</feature>
<feature type="region of interest" description="Disordered" evidence="2">
    <location>
        <begin position="2606"/>
        <end position="2763"/>
    </location>
</feature>
<feature type="region of interest" description="Disordered" evidence="2">
    <location>
        <begin position="1366"/>
        <end position="1393"/>
    </location>
</feature>
<feature type="compositionally biased region" description="Low complexity" evidence="2">
    <location>
        <begin position="2725"/>
        <end position="2744"/>
    </location>
</feature>
<dbReference type="PANTHER" id="PTHR24216">
    <property type="entry name" value="PAXILLIN-RELATED"/>
    <property type="match status" value="1"/>
</dbReference>
<organism evidence="3 4">
    <name type="scientific">Oopsacas minuta</name>
    <dbReference type="NCBI Taxonomy" id="111878"/>
    <lineage>
        <taxon>Eukaryota</taxon>
        <taxon>Metazoa</taxon>
        <taxon>Porifera</taxon>
        <taxon>Hexactinellida</taxon>
        <taxon>Hexasterophora</taxon>
        <taxon>Lyssacinosida</taxon>
        <taxon>Leucopsacidae</taxon>
        <taxon>Oopsacas</taxon>
    </lineage>
</organism>
<keyword evidence="4" id="KW-1185">Reference proteome</keyword>
<comment type="caution">
    <text evidence="3">The sequence shown here is derived from an EMBL/GenBank/DDBJ whole genome shotgun (WGS) entry which is preliminary data.</text>
</comment>
<keyword evidence="1" id="KW-0175">Coiled coil</keyword>
<protein>
    <submittedName>
        <fullName evidence="3">Inactive ubiquitin carboxyl-terminal hydrolase 53</fullName>
    </submittedName>
</protein>
<accession>A0AAV7JUI0</accession>
<feature type="compositionally biased region" description="Basic and acidic residues" evidence="2">
    <location>
        <begin position="1033"/>
        <end position="1044"/>
    </location>
</feature>
<feature type="compositionally biased region" description="Pro residues" evidence="2">
    <location>
        <begin position="2712"/>
        <end position="2724"/>
    </location>
</feature>
<sequence>MDYAERLSVVVFSLLQINLFRLSLLQIHDDILENTPYLALKQLFHVIIFAPHLISSKFIPIACHHFGFLFNLNGQTSTDLYISFLSHVLSSYPMNPFSNYLRNSMMIQLQHEARTIYTQISLPISANRMVVLLKSSLENARSPLSFDKLFSSLIRQALTCDNTNVTLLNSPDIIPIQMQWNPDVINSTETEYLIEHISPTLLFKHLFPVVANRTVSNRIYYLYGMIVSINQIQLILFYTNDIKSWIFYDGANFQVIGYIWQDVLYFLQSNHCRPDLLIYTNPAANLLDATDLQRGLPEISHTKCNNHLNEIAVPILKELLDRNQLENPKSPSSQKSLVQDTVKEVELQCVAGSPIKIVLPNSASIDNLSKLVNLGSLDKLDIISLSSNYESSLQRRVDNCEENGGFRKLIPASSRPCSSTSPFRIETRASYHPFFTSLVVLWSIDLFRETLLHQEMILKTPDFLPLIIRIKEVFAACNHSNELTPMLPLFQTLTSRLLKNSQLIGSGTEVFDTILTLMKDELRNSINFQGHDPIGKSRLIQNIFTITLQESGKCRCGATYEPIEIQRNLLHLNIKLYLPHASKACNKYGNINNVPGKLAHKAIRDTLVLMNKRDCKSQSCNRTYLSNSLLVTAPRILCLALDYEVALTDKNMLLASIPTSLRIDRLFKDIGPNARACSLLYLTGVMAEISRDRVVHIYYHSTVETWVSVDGMGYKEVGAWPHVVEELKGLDAIPISLVYTNPLDITHHYKDPALVFPVSEVIRTMSAPDQPSNPHLYPNGTRSADTNENTNLPQYVTIEDINLNKKRRANQSLSLPDKITSPTNRYQVQQSDSSSETVSRGTKPPLPYRQPPSKESTDVSMKSGPRPAFESSDFSSVSDLSAVTTKSHVQPVQSATSKSDIPRTHIDGAKVKNKNKKGNSVTLLNKLNPKTYFKKKDKIRLPRVEQTTREYPPSSPRLSEILETPKPSRLATYREGSYTDHLNELFSNSPVYEQIVYSSQPRKPEPPFVSNQSQEGKNLGLFESVIQELELKHSPPKLEDEPQPRPRLNLQSNSTPVLRPRELHPHGDPFESSIAVHILLQMINFPSYSQSVLNFSRLPIKKHQIIQALSVLFKRAASANEIIKADIIEYLDTCMPSMLGSSDFDTGHRLFHQLHWSFQPYSEAFKDHYSLQIRANNKSANVEDVYFVGTKISEWLVAMEKSLNQKIPVTYNHKVMRACLKNLFQDSFGKIINSPDQFYVAVNYDIEVDLDLAFRLWNCIPTLLRLGDLCSSLDRKHSKHKPFYLTGIIARSDSGSLISYSYSENRRLWYSFDPNAHNDNNLIHWQELISYVTRHSIFPIALLYTSPQSRPIFSLPQELATTISHSTQTSLPRYNKPQYANSESSHSQSSSLHKVRYHTLTPHPSVSTTDISRNLPVQLLSTLLLNQGFTASVQSLSNDSCPAIRELRNLILTTFRTFSSRQHSVIIFAEQNLSDVGGDSPLDIYQELLSKLVQRNPALRSKLYLSVVDRSGEEAIASVILSLPGYMSQVAHIPQFSKLNPKKCKIALKPASSIGKKQIQNATNLLSLYVGEDNSNGDTISFLPSLLRLGYLGTVNPKCYVHHVSYYLTGIILKTKDNTYTSAVFLAPRNRWLLLEINSLSEGQEFTWAELCESFHSSPLSPVFCFYSNSNIMGQYSEYVPTLSVTAHSHPATLSSVASHSIGQQHDNQEEVPFITSPTSHLIDFSFTQPEDNFFEFLNDELAPTTSLTNMNPPPEIYQPSFQSIIAHGREDSPLLTFPPPPDRSPSPTIYILTPEQTSTNDTDFQLDIPTAQLSANELEQSFHLFSSAVTMLWHIPFFRHSVLLAPGHTCVGFSCVLCALKSLFALYYYSRSYALSSDAIYLAKKHGFVSTDKYQSIGEMLPDMVKLIDNTLKLGNYRLMNNFILKHDQGSLTVLPVSMPLLCENIMKLAITKKFGREDHPLLFSKALSLTLQFRQQLLSSPNVLILDFRAESELQHACFLGNYINLSDLVITKKRNNCYTTHFYLSSVLTSDGLGGHSTFSFHTELKLWIGYDGQKAIQFTTFANLTSYLINKRITLLSCLYINPSAFRPSPQDLPQQIVRTPEAAGESATISRMQKVEEESTLNKSSLYPSIPIGIGFQNLLEDYERNKQGVGKLTTPPNLNASAPFLPSQQFVIPPQPSNLSALPPSINPNHPYQFQAVPSYPDGSSFPATQDPHSLMTPPVNLAYPPFIFPSITPQPCLQYPLPIHNVPPQNEVPSISTSFPKFSFNPFPHSGKALSSQAATKLSDKLTETGQWANLYQSIPCIGESYEIKAFQQRQKQTNFSPGRAVLERIHNYQIPIEVLLQAFTQTNFQEGIDLLMDVRSYSADNLSVSSLSSSQNTPDESSSEDEDYNPDINSIRVELSTETATIPIEDSTSSETVEDVGSDEMIVEERDMLQRKHSEEEALLVRDYQEKMEEQEQRQKRELESLSNKQCQNISEFNDLNLENNSPQGMADVPQYISPPSLTNGPTIEIPAYPASFPPTKADMFYTQARDLYRESLNISDFSVAFSLCVQAQNKLDLALIEPDVRLDPVKKQAYSQLRHICHHQAVRLHRRSVLKTLDPNHQFKSPVKKQSNAKSKRVKFDSSLEDNQENSPPPEEQAPLPIYVRPILRPPPLTPSLYQSIPRPPPIGRAMREEDKENMKPPHRVDYPPSRKQQQQQQALPVTEPPSIPESPPSTPSTFSTISDDFTSSSSSRASSRSRKHEHRRDRDLTPTRPFFNEDHYTILDQFIRHRRDNIPPAMDHSELSRKLLDSKIYSRSISLNNNINSPAIDGPKDTTPPSRDYFKLSSVNEGTSEGVVPRIPIDGTHLVPEKCSVCRSDKFFTIKTMCPHCYTRYIRSTDLMLRSGADPTYV</sequence>
<feature type="compositionally biased region" description="Low complexity" evidence="2">
    <location>
        <begin position="1382"/>
        <end position="1391"/>
    </location>
</feature>
<dbReference type="Proteomes" id="UP001165289">
    <property type="component" value="Unassembled WGS sequence"/>
</dbReference>
<evidence type="ECO:0000256" key="1">
    <source>
        <dbReference type="SAM" id="Coils"/>
    </source>
</evidence>
<evidence type="ECO:0000256" key="2">
    <source>
        <dbReference type="SAM" id="MobiDB-lite"/>
    </source>
</evidence>
<feature type="compositionally biased region" description="Polar residues" evidence="2">
    <location>
        <begin position="780"/>
        <end position="794"/>
    </location>
</feature>
<keyword evidence="3" id="KW-0378">Hydrolase</keyword>
<reference evidence="3 4" key="1">
    <citation type="journal article" date="2023" name="BMC Biol.">
        <title>The compact genome of the sponge Oopsacas minuta (Hexactinellida) is lacking key metazoan core genes.</title>
        <authorList>
            <person name="Santini S."/>
            <person name="Schenkelaars Q."/>
            <person name="Jourda C."/>
            <person name="Duchesne M."/>
            <person name="Belahbib H."/>
            <person name="Rocher C."/>
            <person name="Selva M."/>
            <person name="Riesgo A."/>
            <person name="Vervoort M."/>
            <person name="Leys S.P."/>
            <person name="Kodjabachian L."/>
            <person name="Le Bivic A."/>
            <person name="Borchiellini C."/>
            <person name="Claverie J.M."/>
            <person name="Renard E."/>
        </authorList>
    </citation>
    <scope>NUCLEOTIDE SEQUENCE [LARGE SCALE GENOMIC DNA]</scope>
    <source>
        <strain evidence="3">SPO-2</strain>
    </source>
</reference>
<feature type="region of interest" description="Disordered" evidence="2">
    <location>
        <begin position="808"/>
        <end position="874"/>
    </location>
</feature>
<proteinExistence type="predicted"/>